<comment type="caution">
    <text evidence="8">The sequence shown here is derived from an EMBL/GenBank/DDBJ whole genome shotgun (WGS) entry which is preliminary data.</text>
</comment>
<sequence length="244" mass="26701">MERAGAVAALVLVVALFGAVVEGKEFDECTLRSQLKYGIPTAGTAALNKIVCHVQQGSDFNSAAVKPKSVSGSSEEWTRYGLFQISHPFCDRVSSEFSICEIDCAALIDDDITDDIACVNKIISAITLIKPSLNGLLLQRVVLLMVKAKIPKALTVFNWLRDQSTDESILSFHSHAKQVCLIAARRTNDTPPHDTPHHDTPPHDTPPHGTPPHDTPPYDRNDVILANIQTVFIQKMSKPVVKDI</sequence>
<keyword evidence="2" id="KW-0081">Bacteriolytic enzyme</keyword>
<evidence type="ECO:0000313" key="8">
    <source>
        <dbReference type="EMBL" id="KAK7930624.1"/>
    </source>
</evidence>
<evidence type="ECO:0000256" key="2">
    <source>
        <dbReference type="ARBA" id="ARBA00022638"/>
    </source>
</evidence>
<dbReference type="EMBL" id="JBBPFD010000004">
    <property type="protein sequence ID" value="KAK7930624.1"/>
    <property type="molecule type" value="Genomic_DNA"/>
</dbReference>
<evidence type="ECO:0000256" key="3">
    <source>
        <dbReference type="ARBA" id="ARBA00023157"/>
    </source>
</evidence>
<feature type="domain" description="Glycosyl hydrolases family 22 (GH22)" evidence="7">
    <location>
        <begin position="100"/>
        <end position="118"/>
    </location>
</feature>
<proteinExistence type="inferred from homology"/>
<dbReference type="GO" id="GO:0042742">
    <property type="term" value="P:defense response to bacterium"/>
    <property type="evidence" value="ECO:0007669"/>
    <property type="project" value="UniProtKB-KW"/>
</dbReference>
<evidence type="ECO:0000256" key="4">
    <source>
        <dbReference type="RuleBase" id="RU004440"/>
    </source>
</evidence>
<dbReference type="GO" id="GO:0003796">
    <property type="term" value="F:lysozyme activity"/>
    <property type="evidence" value="ECO:0007669"/>
    <property type="project" value="UniProtKB-EC"/>
</dbReference>
<protein>
    <recommendedName>
        <fullName evidence="1">lysozyme</fullName>
        <ecNumber evidence="1">3.2.1.17</ecNumber>
    </recommendedName>
</protein>
<evidence type="ECO:0000313" key="9">
    <source>
        <dbReference type="Proteomes" id="UP001460270"/>
    </source>
</evidence>
<reference evidence="9" key="1">
    <citation type="submission" date="2024-04" db="EMBL/GenBank/DDBJ databases">
        <title>Salinicola lusitanus LLJ914,a marine bacterium isolated from the Okinawa Trough.</title>
        <authorList>
            <person name="Li J."/>
        </authorList>
    </citation>
    <scope>NUCLEOTIDE SEQUENCE [LARGE SCALE GENOMIC DNA]</scope>
</reference>
<dbReference type="PANTHER" id="PTHR11407">
    <property type="entry name" value="LYSOZYME C"/>
    <property type="match status" value="1"/>
</dbReference>
<dbReference type="InterPro" id="IPR001916">
    <property type="entry name" value="Glyco_hydro_22"/>
</dbReference>
<keyword evidence="9" id="KW-1185">Reference proteome</keyword>
<dbReference type="GO" id="GO:0031640">
    <property type="term" value="P:killing of cells of another organism"/>
    <property type="evidence" value="ECO:0007669"/>
    <property type="project" value="UniProtKB-KW"/>
</dbReference>
<dbReference type="AlphaFoldDB" id="A0AAW0PX16"/>
<feature type="region of interest" description="Disordered" evidence="5">
    <location>
        <begin position="187"/>
        <end position="220"/>
    </location>
</feature>
<dbReference type="InterPro" id="IPR023346">
    <property type="entry name" value="Lysozyme-like_dom_sf"/>
</dbReference>
<dbReference type="PROSITE" id="PS51348">
    <property type="entry name" value="GLYCOSYL_HYDROL_F22_2"/>
    <property type="match status" value="1"/>
</dbReference>
<accession>A0AAW0PX16</accession>
<dbReference type="EC" id="3.2.1.17" evidence="1"/>
<dbReference type="PANTHER" id="PTHR11407:SF63">
    <property type="entry name" value="LYSOZYME C"/>
    <property type="match status" value="1"/>
</dbReference>
<evidence type="ECO:0000259" key="7">
    <source>
        <dbReference type="PROSITE" id="PS00128"/>
    </source>
</evidence>
<comment type="similarity">
    <text evidence="4">Belongs to the glycosyl hydrolase 22 family.</text>
</comment>
<evidence type="ECO:0000256" key="6">
    <source>
        <dbReference type="SAM" id="SignalP"/>
    </source>
</evidence>
<keyword evidence="2" id="KW-0929">Antimicrobial</keyword>
<feature type="chain" id="PRO_5043788328" description="lysozyme" evidence="6">
    <location>
        <begin position="24"/>
        <end position="244"/>
    </location>
</feature>
<keyword evidence="6" id="KW-0732">Signal</keyword>
<dbReference type="SMART" id="SM00263">
    <property type="entry name" value="LYZ1"/>
    <property type="match status" value="1"/>
</dbReference>
<dbReference type="SUPFAM" id="SSF53955">
    <property type="entry name" value="Lysozyme-like"/>
    <property type="match status" value="1"/>
</dbReference>
<organism evidence="8 9">
    <name type="scientific">Mugilogobius chulae</name>
    <name type="common">yellowstripe goby</name>
    <dbReference type="NCBI Taxonomy" id="88201"/>
    <lineage>
        <taxon>Eukaryota</taxon>
        <taxon>Metazoa</taxon>
        <taxon>Chordata</taxon>
        <taxon>Craniata</taxon>
        <taxon>Vertebrata</taxon>
        <taxon>Euteleostomi</taxon>
        <taxon>Actinopterygii</taxon>
        <taxon>Neopterygii</taxon>
        <taxon>Teleostei</taxon>
        <taxon>Neoteleostei</taxon>
        <taxon>Acanthomorphata</taxon>
        <taxon>Gobiaria</taxon>
        <taxon>Gobiiformes</taxon>
        <taxon>Gobioidei</taxon>
        <taxon>Gobiidae</taxon>
        <taxon>Gobionellinae</taxon>
        <taxon>Mugilogobius</taxon>
    </lineage>
</organism>
<gene>
    <name evidence="8" type="ORF">WMY93_007019</name>
</gene>
<evidence type="ECO:0000256" key="1">
    <source>
        <dbReference type="ARBA" id="ARBA00012732"/>
    </source>
</evidence>
<keyword evidence="3" id="KW-1015">Disulfide bond</keyword>
<dbReference type="Pfam" id="PF00062">
    <property type="entry name" value="Lys"/>
    <property type="match status" value="1"/>
</dbReference>
<dbReference type="InterPro" id="IPR019799">
    <property type="entry name" value="Glyco_hydro_22_CS"/>
</dbReference>
<evidence type="ECO:0000256" key="5">
    <source>
        <dbReference type="SAM" id="MobiDB-lite"/>
    </source>
</evidence>
<dbReference type="Proteomes" id="UP001460270">
    <property type="component" value="Unassembled WGS sequence"/>
</dbReference>
<dbReference type="Gene3D" id="1.10.530.10">
    <property type="match status" value="1"/>
</dbReference>
<dbReference type="PROSITE" id="PS00128">
    <property type="entry name" value="GLYCOSYL_HYDROL_F22_1"/>
    <property type="match status" value="1"/>
</dbReference>
<dbReference type="PRINTS" id="PR00135">
    <property type="entry name" value="LYZLACT"/>
</dbReference>
<feature type="signal peptide" evidence="6">
    <location>
        <begin position="1"/>
        <end position="23"/>
    </location>
</feature>
<name>A0AAW0PX16_9GOBI</name>
<feature type="compositionally biased region" description="Basic and acidic residues" evidence="5">
    <location>
        <begin position="187"/>
        <end position="206"/>
    </location>
</feature>